<dbReference type="InterPro" id="IPR011009">
    <property type="entry name" value="Kinase-like_dom_sf"/>
</dbReference>
<sequence>ENSKALAILNDSAVQAALTADQGEDAKLESWENVPFTNKGDNFASFVTSIQVKFKKGDQNRQISYVVKLNHCYPKLLPDWPDLVPRLFEKEGKFYLEVLPELNRFMTESGQKLLPFPKCYYAQYDEGKEIVILEDLRPKQFKMTDRRKGMDLQHATLVIQGLGRLHAASSLLLKKYSIDDLKSRYPFIFKENWDQKVIEDMMAPAITNGKEMLIKIGGHEKAVSWLDKQLSEIYGFFKMNYASSPPFNAICHGDCWNNNIIFRYNDTGSPVEMMLLDLQVNRWASLATDLNHFMFVSIEGTVRKPNVDQLLTEYYDTF</sequence>
<evidence type="ECO:0000259" key="1">
    <source>
        <dbReference type="SMART" id="SM00587"/>
    </source>
</evidence>
<organism evidence="2 3">
    <name type="scientific">Meganyctiphanes norvegica</name>
    <name type="common">Northern krill</name>
    <name type="synonym">Thysanopoda norvegica</name>
    <dbReference type="NCBI Taxonomy" id="48144"/>
    <lineage>
        <taxon>Eukaryota</taxon>
        <taxon>Metazoa</taxon>
        <taxon>Ecdysozoa</taxon>
        <taxon>Arthropoda</taxon>
        <taxon>Crustacea</taxon>
        <taxon>Multicrustacea</taxon>
        <taxon>Malacostraca</taxon>
        <taxon>Eumalacostraca</taxon>
        <taxon>Eucarida</taxon>
        <taxon>Euphausiacea</taxon>
        <taxon>Euphausiidae</taxon>
        <taxon>Meganyctiphanes</taxon>
    </lineage>
</organism>
<reference evidence="2 3" key="1">
    <citation type="submission" date="2024-05" db="EMBL/GenBank/DDBJ databases">
        <authorList>
            <person name="Wallberg A."/>
        </authorList>
    </citation>
    <scope>NUCLEOTIDE SEQUENCE [LARGE SCALE GENOMIC DNA]</scope>
</reference>
<evidence type="ECO:0000313" key="2">
    <source>
        <dbReference type="EMBL" id="CAL4144096.1"/>
    </source>
</evidence>
<gene>
    <name evidence="2" type="ORF">MNOR_LOCUS29425</name>
</gene>
<dbReference type="Gene3D" id="3.90.1200.10">
    <property type="match status" value="1"/>
</dbReference>
<accession>A0AAV2RZB0</accession>
<dbReference type="PANTHER" id="PTHR11012:SF30">
    <property type="entry name" value="PROTEIN KINASE-LIKE DOMAIN-CONTAINING"/>
    <property type="match status" value="1"/>
</dbReference>
<comment type="caution">
    <text evidence="2">The sequence shown here is derived from an EMBL/GenBank/DDBJ whole genome shotgun (WGS) entry which is preliminary data.</text>
</comment>
<name>A0AAV2RZB0_MEGNR</name>
<evidence type="ECO:0000313" key="3">
    <source>
        <dbReference type="Proteomes" id="UP001497623"/>
    </source>
</evidence>
<dbReference type="AlphaFoldDB" id="A0AAV2RZB0"/>
<dbReference type="SUPFAM" id="SSF56112">
    <property type="entry name" value="Protein kinase-like (PK-like)"/>
    <property type="match status" value="1"/>
</dbReference>
<dbReference type="InterPro" id="IPR004119">
    <property type="entry name" value="EcKL"/>
</dbReference>
<dbReference type="PANTHER" id="PTHR11012">
    <property type="entry name" value="PROTEIN KINASE-LIKE DOMAIN-CONTAINING"/>
    <property type="match status" value="1"/>
</dbReference>
<proteinExistence type="predicted"/>
<feature type="non-terminal residue" evidence="2">
    <location>
        <position position="1"/>
    </location>
</feature>
<dbReference type="Proteomes" id="UP001497623">
    <property type="component" value="Unassembled WGS sequence"/>
</dbReference>
<feature type="domain" description="CHK kinase-like" evidence="1">
    <location>
        <begin position="131"/>
        <end position="318"/>
    </location>
</feature>
<dbReference type="EMBL" id="CAXKWB010034073">
    <property type="protein sequence ID" value="CAL4144096.1"/>
    <property type="molecule type" value="Genomic_DNA"/>
</dbReference>
<keyword evidence="3" id="KW-1185">Reference proteome</keyword>
<protein>
    <recommendedName>
        <fullName evidence="1">CHK kinase-like domain-containing protein</fullName>
    </recommendedName>
</protein>
<dbReference type="SMART" id="SM00587">
    <property type="entry name" value="CHK"/>
    <property type="match status" value="1"/>
</dbReference>
<feature type="non-terminal residue" evidence="2">
    <location>
        <position position="318"/>
    </location>
</feature>
<dbReference type="Pfam" id="PF02958">
    <property type="entry name" value="EcKL"/>
    <property type="match status" value="1"/>
</dbReference>
<dbReference type="InterPro" id="IPR015897">
    <property type="entry name" value="CHK_kinase-like"/>
</dbReference>